<evidence type="ECO:0000256" key="10">
    <source>
        <dbReference type="ARBA" id="ARBA00044721"/>
    </source>
</evidence>
<dbReference type="HOGENOM" id="CLU_008917_2_0_1"/>
<comment type="catalytic activity">
    <reaction evidence="11">
        <text>an alpha-D-Man-(1-&gt;2)-alpha-D-Man-(1-&gt;2)-alpha-D-Man-(1-&gt;3)-[alpha-D-Man-(1-&gt;2)-alpha-D-Man-(1-&gt;3)-alpha-D-Man-(1-&gt;6)]-beta-D-Man-(1-&gt;4)-beta-D-GlcNAc-(1-&gt;4)-alpha-D-GlcNAc-diphospho-di-trans,poly-cis-dolichol + a di-trans,poly-cis-dolichyl beta-D-mannosyl phosphate = an alpha-D-Man-(1-&gt;2)-alpha-D-Man-(1-&gt;2)-alpha-D-Man-(1-&gt;3)-[alpha-D-Man-(1-&gt;2)-alpha-D-Man-(1-&gt;3)-[alpha-D-Man-(1-&gt;6)]-alpha-D-Man-(1-&gt;6)]-beta-D-Man-(1-&gt;4)-beta-D-GlcNAc-(1-&gt;4)-alpha-D-GlcNAc-diphospho-di-trans,poly-cis-dolichol + a di-trans,poly-cis-dolichyl phosphate + H(+)</text>
        <dbReference type="Rhea" id="RHEA:29535"/>
        <dbReference type="Rhea" id="RHEA-COMP:19498"/>
        <dbReference type="Rhea" id="RHEA-COMP:19501"/>
        <dbReference type="Rhea" id="RHEA-COMP:19518"/>
        <dbReference type="Rhea" id="RHEA-COMP:19519"/>
        <dbReference type="ChEBI" id="CHEBI:15378"/>
        <dbReference type="ChEBI" id="CHEBI:57683"/>
        <dbReference type="ChEBI" id="CHEBI:58211"/>
        <dbReference type="ChEBI" id="CHEBI:132517"/>
        <dbReference type="ChEBI" id="CHEBI:132519"/>
        <dbReference type="EC" id="2.4.1.260"/>
    </reaction>
    <physiologicalReaction direction="left-to-right" evidence="11">
        <dbReference type="Rhea" id="RHEA:29536"/>
    </physiologicalReaction>
</comment>
<dbReference type="STRING" id="431595.K3X0B3"/>
<comment type="pathway">
    <text evidence="2">Protein modification; protein glycosylation.</text>
</comment>
<keyword evidence="14" id="KW-1185">Reference proteome</keyword>
<evidence type="ECO:0000256" key="2">
    <source>
        <dbReference type="ARBA" id="ARBA00004922"/>
    </source>
</evidence>
<keyword evidence="4 12" id="KW-0328">Glycosyltransferase</keyword>
<dbReference type="InParanoid" id="K3X0B3"/>
<dbReference type="GO" id="GO:0006487">
    <property type="term" value="P:protein N-linked glycosylation"/>
    <property type="evidence" value="ECO:0007669"/>
    <property type="project" value="TreeGrafter"/>
</dbReference>
<dbReference type="GO" id="GO:0052917">
    <property type="term" value="F:dol-P-Man:Man(7)GlcNAc(2)-PP-Dol alpha-1,6-mannosyltransferase activity"/>
    <property type="evidence" value="ECO:0007669"/>
    <property type="project" value="UniProtKB-EC"/>
</dbReference>
<evidence type="ECO:0000256" key="12">
    <source>
        <dbReference type="RuleBase" id="RU363075"/>
    </source>
</evidence>
<evidence type="ECO:0000256" key="3">
    <source>
        <dbReference type="ARBA" id="ARBA00007063"/>
    </source>
</evidence>
<evidence type="ECO:0000256" key="8">
    <source>
        <dbReference type="ARBA" id="ARBA00022989"/>
    </source>
</evidence>
<dbReference type="eggNOG" id="KOG2516">
    <property type="taxonomic scope" value="Eukaryota"/>
</dbReference>
<evidence type="ECO:0000256" key="6">
    <source>
        <dbReference type="ARBA" id="ARBA00022692"/>
    </source>
</evidence>
<dbReference type="EnsemblProtists" id="PYU1_T010662">
    <property type="protein sequence ID" value="PYU1_T010662"/>
    <property type="gene ID" value="PYU1_G010639"/>
</dbReference>
<evidence type="ECO:0000256" key="4">
    <source>
        <dbReference type="ARBA" id="ARBA00022676"/>
    </source>
</evidence>
<evidence type="ECO:0000256" key="1">
    <source>
        <dbReference type="ARBA" id="ARBA00004477"/>
    </source>
</evidence>
<feature type="transmembrane region" description="Helical" evidence="12">
    <location>
        <begin position="66"/>
        <end position="84"/>
    </location>
</feature>
<keyword evidence="5" id="KW-0808">Transferase</keyword>
<dbReference type="EC" id="2.4.1.-" evidence="12"/>
<evidence type="ECO:0000256" key="7">
    <source>
        <dbReference type="ARBA" id="ARBA00022824"/>
    </source>
</evidence>
<comment type="similarity">
    <text evidence="3 12">Belongs to the glycosyltransferase 22 family.</text>
</comment>
<dbReference type="VEuPathDB" id="FungiDB:PYU1_G010639"/>
<keyword evidence="9 12" id="KW-0472">Membrane</keyword>
<evidence type="ECO:0000313" key="14">
    <source>
        <dbReference type="Proteomes" id="UP000019132"/>
    </source>
</evidence>
<dbReference type="UniPathway" id="UPA00378"/>
<reference evidence="14" key="2">
    <citation type="submission" date="2010-04" db="EMBL/GenBank/DDBJ databases">
        <authorList>
            <person name="Buell R."/>
            <person name="Hamilton J."/>
            <person name="Hostetler J."/>
        </authorList>
    </citation>
    <scope>NUCLEOTIDE SEQUENCE [LARGE SCALE GENOMIC DNA]</scope>
    <source>
        <strain evidence="14">DAOM:BR144</strain>
    </source>
</reference>
<feature type="transmembrane region" description="Helical" evidence="12">
    <location>
        <begin position="269"/>
        <end position="289"/>
    </location>
</feature>
<comment type="subcellular location">
    <subcellularLocation>
        <location evidence="1 12">Endoplasmic reticulum membrane</location>
        <topology evidence="1 12">Multi-pass membrane protein</topology>
    </subcellularLocation>
</comment>
<dbReference type="Pfam" id="PF03901">
    <property type="entry name" value="Glyco_transf_22"/>
    <property type="match status" value="1"/>
</dbReference>
<dbReference type="OMA" id="MIRYLTF"/>
<accession>K3X0B3</accession>
<organism evidence="13 14">
    <name type="scientific">Globisporangium ultimum (strain ATCC 200006 / CBS 805.95 / DAOM BR144)</name>
    <name type="common">Pythium ultimum</name>
    <dbReference type="NCBI Taxonomy" id="431595"/>
    <lineage>
        <taxon>Eukaryota</taxon>
        <taxon>Sar</taxon>
        <taxon>Stramenopiles</taxon>
        <taxon>Oomycota</taxon>
        <taxon>Peronosporomycetes</taxon>
        <taxon>Pythiales</taxon>
        <taxon>Pythiaceae</taxon>
        <taxon>Globisporangium</taxon>
    </lineage>
</organism>
<evidence type="ECO:0000313" key="13">
    <source>
        <dbReference type="EnsemblProtists" id="PYU1_T010662"/>
    </source>
</evidence>
<reference evidence="13" key="3">
    <citation type="submission" date="2015-02" db="UniProtKB">
        <authorList>
            <consortium name="EnsemblProtists"/>
        </authorList>
    </citation>
    <scope>IDENTIFICATION</scope>
    <source>
        <strain evidence="13">DAOM BR144</strain>
    </source>
</reference>
<evidence type="ECO:0000256" key="5">
    <source>
        <dbReference type="ARBA" id="ARBA00022679"/>
    </source>
</evidence>
<feature type="transmembrane region" description="Helical" evidence="12">
    <location>
        <begin position="360"/>
        <end position="382"/>
    </location>
</feature>
<feature type="transmembrane region" description="Helical" evidence="12">
    <location>
        <begin position="310"/>
        <end position="329"/>
    </location>
</feature>
<comment type="function">
    <text evidence="10">Mannosyltransferase that operates in the biosynthetic pathway of dolichol-linked oligosaccharides, the glycan precursors employed in protein asparagine (N)-glycosylation. The assembly of dolichol-linked oligosaccharides begins on the cytosolic side of the endoplasmic reticulum membrane and finishes in its lumen. The sequential addition of sugars to dolichol pyrophosphate produces dolichol-linked oligosaccharides containing fourteen sugars, including two GlcNAcs, nine mannoses and three glucoses. Once assembled, the oligosaccharide is transferred from the lipid to nascent proteins by oligosaccharyltransferases. In the lumen of the endoplasmic reticulum, adds the eighth mannose residue in an alpha-1,6 linkage onto Man(7)GlcNAc(2)-PP-dolichol to produce Man(8)GlcNAc(2)-PP-dolichol.</text>
</comment>
<dbReference type="InterPro" id="IPR005599">
    <property type="entry name" value="GPI_mannosylTrfase"/>
</dbReference>
<feature type="transmembrane region" description="Helical" evidence="12">
    <location>
        <begin position="96"/>
        <end position="113"/>
    </location>
</feature>
<reference evidence="14" key="1">
    <citation type="journal article" date="2010" name="Genome Biol.">
        <title>Genome sequence of the necrotrophic plant pathogen Pythium ultimum reveals original pathogenicity mechanisms and effector repertoire.</title>
        <authorList>
            <person name="Levesque C.A."/>
            <person name="Brouwer H."/>
            <person name="Cano L."/>
            <person name="Hamilton J.P."/>
            <person name="Holt C."/>
            <person name="Huitema E."/>
            <person name="Raffaele S."/>
            <person name="Robideau G.P."/>
            <person name="Thines M."/>
            <person name="Win J."/>
            <person name="Zerillo M.M."/>
            <person name="Beakes G.W."/>
            <person name="Boore J.L."/>
            <person name="Busam D."/>
            <person name="Dumas B."/>
            <person name="Ferriera S."/>
            <person name="Fuerstenberg S.I."/>
            <person name="Gachon C.M."/>
            <person name="Gaulin E."/>
            <person name="Govers F."/>
            <person name="Grenville-Briggs L."/>
            <person name="Horner N."/>
            <person name="Hostetler J."/>
            <person name="Jiang R.H."/>
            <person name="Johnson J."/>
            <person name="Krajaejun T."/>
            <person name="Lin H."/>
            <person name="Meijer H.J."/>
            <person name="Moore B."/>
            <person name="Morris P."/>
            <person name="Phuntmart V."/>
            <person name="Puiu D."/>
            <person name="Shetty J."/>
            <person name="Stajich J.E."/>
            <person name="Tripathy S."/>
            <person name="Wawra S."/>
            <person name="van West P."/>
            <person name="Whitty B.R."/>
            <person name="Coutinho P.M."/>
            <person name="Henrissat B."/>
            <person name="Martin F."/>
            <person name="Thomas P.D."/>
            <person name="Tyler B.M."/>
            <person name="De Vries R.P."/>
            <person name="Kamoun S."/>
            <person name="Yandell M."/>
            <person name="Tisserat N."/>
            <person name="Buell C.R."/>
        </authorList>
    </citation>
    <scope>NUCLEOTIDE SEQUENCE</scope>
    <source>
        <strain evidence="14">DAOM:BR144</strain>
    </source>
</reference>
<evidence type="ECO:0000256" key="9">
    <source>
        <dbReference type="ARBA" id="ARBA00023136"/>
    </source>
</evidence>
<sequence length="387" mass="43153">MLKLLEQHADVALVALAASAYVLLCPYAKVEESFNLQASHDLLVHGVRSGVANYDHVAFPGVVPRTFLGALGVSALASPVAWITQLLTARTLVLQYVVRWTLAMCSTAALTFFRNSIAAKFGKDTSRFFMLICACQFHLMFYFGRTLPNTYALVLVLCAYAFWIYDRAKPTIFLLTFTTIVFRGDTAVLFAPILLSMLLARVSIVRIILWGLTASIASLALTVTVDSYFWQRWLWPEGEVLWFNTVQNKSHEWGVHPRLWYFYSALPRALLTTTLLLPFGISGLLPALVRSTSWKELRTAWQSAPLVDASVLKFVWPIGVYVALFSQLPHKELRFIFNAIPILNMASAVLITTCHTKFPLLIIGGCLVVSVVGSVFFTMAAATHDFT</sequence>
<feature type="transmembrane region" description="Helical" evidence="12">
    <location>
        <begin position="335"/>
        <end position="353"/>
    </location>
</feature>
<name>K3X0B3_GLOUD</name>
<proteinExistence type="inferred from homology"/>
<keyword evidence="6 12" id="KW-0812">Transmembrane</keyword>
<dbReference type="PANTHER" id="PTHR22760">
    <property type="entry name" value="GLYCOSYLTRANSFERASE"/>
    <property type="match status" value="1"/>
</dbReference>
<keyword evidence="8 12" id="KW-1133">Transmembrane helix</keyword>
<dbReference type="PANTHER" id="PTHR22760:SF1">
    <property type="entry name" value="DOL-P-MAN:MAN(7)GLCNAC(2)-PP-DOL ALPHA-1,6-MANNOSYLTRANSFERASE"/>
    <property type="match status" value="1"/>
</dbReference>
<dbReference type="AlphaFoldDB" id="K3X0B3"/>
<dbReference type="EMBL" id="GL376592">
    <property type="status" value="NOT_ANNOTATED_CDS"/>
    <property type="molecule type" value="Genomic_DNA"/>
</dbReference>
<protein>
    <recommendedName>
        <fullName evidence="12">Mannosyltransferase</fullName>
        <ecNumber evidence="12">2.4.1.-</ecNumber>
    </recommendedName>
</protein>
<feature type="transmembrane region" description="Helical" evidence="12">
    <location>
        <begin position="207"/>
        <end position="230"/>
    </location>
</feature>
<evidence type="ECO:0000256" key="11">
    <source>
        <dbReference type="ARBA" id="ARBA00048899"/>
    </source>
</evidence>
<feature type="transmembrane region" description="Helical" evidence="12">
    <location>
        <begin position="150"/>
        <end position="165"/>
    </location>
</feature>
<dbReference type="GO" id="GO:0005789">
    <property type="term" value="C:endoplasmic reticulum membrane"/>
    <property type="evidence" value="ECO:0007669"/>
    <property type="project" value="UniProtKB-SubCell"/>
</dbReference>
<keyword evidence="7 12" id="KW-0256">Endoplasmic reticulum</keyword>
<feature type="transmembrane region" description="Helical" evidence="12">
    <location>
        <begin position="171"/>
        <end position="195"/>
    </location>
</feature>
<dbReference type="Proteomes" id="UP000019132">
    <property type="component" value="Unassembled WGS sequence"/>
</dbReference>